<dbReference type="InterPro" id="IPR000866">
    <property type="entry name" value="AhpC/TSA"/>
</dbReference>
<gene>
    <name evidence="3" type="ORF">GCM10011340_14170</name>
</gene>
<feature type="chain" id="PRO_5045280647" description="Thioredoxin domain-containing protein" evidence="1">
    <location>
        <begin position="20"/>
        <end position="341"/>
    </location>
</feature>
<dbReference type="RefSeq" id="WP_189629536.1">
    <property type="nucleotide sequence ID" value="NZ_BNAG01000002.1"/>
</dbReference>
<dbReference type="InterPro" id="IPR036249">
    <property type="entry name" value="Thioredoxin-like_sf"/>
</dbReference>
<dbReference type="CDD" id="cd02966">
    <property type="entry name" value="TlpA_like_family"/>
    <property type="match status" value="1"/>
</dbReference>
<organism evidence="3 4">
    <name type="scientific">Roseivirga thermotolerans</name>
    <dbReference type="NCBI Taxonomy" id="1758176"/>
    <lineage>
        <taxon>Bacteria</taxon>
        <taxon>Pseudomonadati</taxon>
        <taxon>Bacteroidota</taxon>
        <taxon>Cytophagia</taxon>
        <taxon>Cytophagales</taxon>
        <taxon>Roseivirgaceae</taxon>
        <taxon>Roseivirga</taxon>
    </lineage>
</organism>
<dbReference type="InterPro" id="IPR013766">
    <property type="entry name" value="Thioredoxin_domain"/>
</dbReference>
<proteinExistence type="predicted"/>
<dbReference type="Pfam" id="PF00578">
    <property type="entry name" value="AhpC-TSA"/>
    <property type="match status" value="1"/>
</dbReference>
<evidence type="ECO:0000313" key="3">
    <source>
        <dbReference type="EMBL" id="GHE60493.1"/>
    </source>
</evidence>
<dbReference type="EMBL" id="BNAG01000002">
    <property type="protein sequence ID" value="GHE60493.1"/>
    <property type="molecule type" value="Genomic_DNA"/>
</dbReference>
<keyword evidence="4" id="KW-1185">Reference proteome</keyword>
<protein>
    <recommendedName>
        <fullName evidence="2">Thioredoxin domain-containing protein</fullName>
    </recommendedName>
</protein>
<name>A0ABQ3I7C6_9BACT</name>
<dbReference type="PROSITE" id="PS51257">
    <property type="entry name" value="PROKAR_LIPOPROTEIN"/>
    <property type="match status" value="1"/>
</dbReference>
<comment type="caution">
    <text evidence="3">The sequence shown here is derived from an EMBL/GenBank/DDBJ whole genome shotgun (WGS) entry which is preliminary data.</text>
</comment>
<dbReference type="SUPFAM" id="SSF52833">
    <property type="entry name" value="Thioredoxin-like"/>
    <property type="match status" value="1"/>
</dbReference>
<dbReference type="Proteomes" id="UP000658258">
    <property type="component" value="Unassembled WGS sequence"/>
</dbReference>
<dbReference type="InterPro" id="IPR025380">
    <property type="entry name" value="DUF4369"/>
</dbReference>
<feature type="signal peptide" evidence="1">
    <location>
        <begin position="1"/>
        <end position="19"/>
    </location>
</feature>
<dbReference type="Pfam" id="PF14289">
    <property type="entry name" value="DUF4369"/>
    <property type="match status" value="1"/>
</dbReference>
<feature type="domain" description="Thioredoxin" evidence="2">
    <location>
        <begin position="198"/>
        <end position="341"/>
    </location>
</feature>
<reference evidence="4" key="1">
    <citation type="journal article" date="2019" name="Int. J. Syst. Evol. Microbiol.">
        <title>The Global Catalogue of Microorganisms (GCM) 10K type strain sequencing project: providing services to taxonomists for standard genome sequencing and annotation.</title>
        <authorList>
            <consortium name="The Broad Institute Genomics Platform"/>
            <consortium name="The Broad Institute Genome Sequencing Center for Infectious Disease"/>
            <person name="Wu L."/>
            <person name="Ma J."/>
        </authorList>
    </citation>
    <scope>NUCLEOTIDE SEQUENCE [LARGE SCALE GENOMIC DNA]</scope>
    <source>
        <strain evidence="4">CGMCC 1.15111</strain>
    </source>
</reference>
<dbReference type="InterPro" id="IPR050553">
    <property type="entry name" value="Thioredoxin_ResA/DsbE_sf"/>
</dbReference>
<dbReference type="PANTHER" id="PTHR42852">
    <property type="entry name" value="THIOL:DISULFIDE INTERCHANGE PROTEIN DSBE"/>
    <property type="match status" value="1"/>
</dbReference>
<dbReference type="PANTHER" id="PTHR42852:SF13">
    <property type="entry name" value="PROTEIN DIPZ"/>
    <property type="match status" value="1"/>
</dbReference>
<evidence type="ECO:0000256" key="1">
    <source>
        <dbReference type="SAM" id="SignalP"/>
    </source>
</evidence>
<sequence>MTKSTLFLFVLLLICSCNSKPEFNIQGTIENYEGYVFLRYGNYVDSTLTEDGRFEFTGSVEHVRNATITHKADGIYSAQFFLNNEEISLKTTYKEPFIRLVEVHSSTNSQMKQILSDLEGIMEDEQKLRGNALYLYMDSITKLYPRNEFIAELTSEVVTSDFITIDQSQQLLSTIDTTLLDPLDLKSVMLSLDRQERINPGDPFPDFSFEGFNGETYTQNSFSDRYVLIDFWATWCAPCIKGFGSLLPVYEELEGKLEVLAVSIDSNKEFPLKHLNNKNYPWKQAFAEKGFQNPFLEQLGVVFLPFYYLISPDGEILAINPKIDEIPELINKRSSLKEVLK</sequence>
<evidence type="ECO:0000313" key="4">
    <source>
        <dbReference type="Proteomes" id="UP000658258"/>
    </source>
</evidence>
<dbReference type="Gene3D" id="3.40.30.10">
    <property type="entry name" value="Glutaredoxin"/>
    <property type="match status" value="1"/>
</dbReference>
<evidence type="ECO:0000259" key="2">
    <source>
        <dbReference type="PROSITE" id="PS51352"/>
    </source>
</evidence>
<accession>A0ABQ3I7C6</accession>
<keyword evidence="1" id="KW-0732">Signal</keyword>
<dbReference type="PROSITE" id="PS51352">
    <property type="entry name" value="THIOREDOXIN_2"/>
    <property type="match status" value="1"/>
</dbReference>